<evidence type="ECO:0008006" key="4">
    <source>
        <dbReference type="Google" id="ProtNLM"/>
    </source>
</evidence>
<evidence type="ECO:0000313" key="3">
    <source>
        <dbReference type="Proteomes" id="UP000245946"/>
    </source>
</evidence>
<keyword evidence="3" id="KW-1185">Reference proteome</keyword>
<proteinExistence type="predicted"/>
<dbReference type="GeneID" id="37271521"/>
<dbReference type="PANTHER" id="PTHR38926">
    <property type="entry name" value="F-BOX DOMAIN CONTAINING PROTEIN, EXPRESSED"/>
    <property type="match status" value="1"/>
</dbReference>
<name>A0A316ZDW3_9BASI</name>
<dbReference type="STRING" id="58919.A0A316ZDW3"/>
<reference evidence="2 3" key="1">
    <citation type="journal article" date="2018" name="Mol. Biol. Evol.">
        <title>Broad Genomic Sampling Reveals a Smut Pathogenic Ancestry of the Fungal Clade Ustilaginomycotina.</title>
        <authorList>
            <person name="Kijpornyongpan T."/>
            <person name="Mondo S.J."/>
            <person name="Barry K."/>
            <person name="Sandor L."/>
            <person name="Lee J."/>
            <person name="Lipzen A."/>
            <person name="Pangilinan J."/>
            <person name="LaButti K."/>
            <person name="Hainaut M."/>
            <person name="Henrissat B."/>
            <person name="Grigoriev I.V."/>
            <person name="Spatafora J.W."/>
            <person name="Aime M.C."/>
        </authorList>
    </citation>
    <scope>NUCLEOTIDE SEQUENCE [LARGE SCALE GENOMIC DNA]</scope>
    <source>
        <strain evidence="2 3">MCA 4186</strain>
    </source>
</reference>
<keyword evidence="1" id="KW-0732">Signal</keyword>
<dbReference type="SUPFAM" id="SSF52047">
    <property type="entry name" value="RNI-like"/>
    <property type="match status" value="1"/>
</dbReference>
<feature type="chain" id="PRO_5016367407" description="F-box domain-containing protein" evidence="1">
    <location>
        <begin position="32"/>
        <end position="566"/>
    </location>
</feature>
<feature type="signal peptide" evidence="1">
    <location>
        <begin position="1"/>
        <end position="31"/>
    </location>
</feature>
<dbReference type="OrthoDB" id="2585512at2759"/>
<dbReference type="InterPro" id="IPR032675">
    <property type="entry name" value="LRR_dom_sf"/>
</dbReference>
<dbReference type="RefSeq" id="XP_025600000.1">
    <property type="nucleotide sequence ID" value="XM_025743977.1"/>
</dbReference>
<gene>
    <name evidence="2" type="ORF">FA09DRAFT_337222</name>
</gene>
<evidence type="ECO:0000256" key="1">
    <source>
        <dbReference type="SAM" id="SignalP"/>
    </source>
</evidence>
<dbReference type="Proteomes" id="UP000245946">
    <property type="component" value="Unassembled WGS sequence"/>
</dbReference>
<evidence type="ECO:0000313" key="2">
    <source>
        <dbReference type="EMBL" id="PWN99721.1"/>
    </source>
</evidence>
<dbReference type="AlphaFoldDB" id="A0A316ZDW3"/>
<accession>A0A316ZDW3</accession>
<dbReference type="Gene3D" id="3.80.10.10">
    <property type="entry name" value="Ribonuclease Inhibitor"/>
    <property type="match status" value="3"/>
</dbReference>
<dbReference type="EMBL" id="KZ819287">
    <property type="protein sequence ID" value="PWN99721.1"/>
    <property type="molecule type" value="Genomic_DNA"/>
</dbReference>
<dbReference type="PANTHER" id="PTHR38926:SF72">
    <property type="entry name" value="IM:7136021-RELATED"/>
    <property type="match status" value="1"/>
</dbReference>
<sequence length="566" mass="62549">MSYLHASPAALPAELVPLLLAPLAWLPHTLAACARVSRTWRHYATPRLYRHIALRDQTRLRRLVRCLTETPELCKLLQVLEIRVYPFGWPAEALEQLEAELCTILTRATNLRQLAWTRTGSLNDRVLPTLGKMPALRHLELTGDARTWSPALLVSSLPVELEAFSVVLPDRSLIEALEAVVTRCPRLQSLSLLMQHSALLLDEHLQRLAPHLASLTRLHLMGARRVTAEGVLPILKHGKLKQLALEGLNIDPNSLESFVPSLQDLHALSLTVPAARTAPRHDFFRELTAVCARLPLLSELTVYVSSNNTPGDADEDDSDDEAVNVPQPALSLTDEEMLDEEAPGIRRTRSRRGEVRALTAACNGRLKKLRIHRVGVAVPELQAMVRLLSHVESLVVHLSNVDNPELLPEIFAQLPQLRELHLLADTSEGTLLDSACLLRLARACPNLAQLGFRNRVWDVDRVPWTRSGDPIAPPGIDRHTTGVRPADAGLDDAAAAEAADDDDDVSSRLRASAAAAVPVLRPLDMSSARFPEVFLVTLYADGLALHESDEAFGAFQRTLGSWDRRR</sequence>
<organism evidence="2 3">
    <name type="scientific">Tilletiopsis washingtonensis</name>
    <dbReference type="NCBI Taxonomy" id="58919"/>
    <lineage>
        <taxon>Eukaryota</taxon>
        <taxon>Fungi</taxon>
        <taxon>Dikarya</taxon>
        <taxon>Basidiomycota</taxon>
        <taxon>Ustilaginomycotina</taxon>
        <taxon>Exobasidiomycetes</taxon>
        <taxon>Entylomatales</taxon>
        <taxon>Entylomatales incertae sedis</taxon>
        <taxon>Tilletiopsis</taxon>
    </lineage>
</organism>
<protein>
    <recommendedName>
        <fullName evidence="4">F-box domain-containing protein</fullName>
    </recommendedName>
</protein>